<gene>
    <name evidence="11" type="primary">CSON012580</name>
</gene>
<dbReference type="Pfam" id="PF07776">
    <property type="entry name" value="zf-AD"/>
    <property type="match status" value="1"/>
</dbReference>
<evidence type="ECO:0000256" key="6">
    <source>
        <dbReference type="ARBA" id="ARBA00023242"/>
    </source>
</evidence>
<dbReference type="SMART" id="SM00868">
    <property type="entry name" value="zf-AD"/>
    <property type="match status" value="1"/>
</dbReference>
<dbReference type="Gene3D" id="3.30.160.60">
    <property type="entry name" value="Classic Zinc Finger"/>
    <property type="match status" value="3"/>
</dbReference>
<keyword evidence="4 7" id="KW-0863">Zinc-finger</keyword>
<organism evidence="11">
    <name type="scientific">Culicoides sonorensis</name>
    <name type="common">Biting midge</name>
    <dbReference type="NCBI Taxonomy" id="179676"/>
    <lineage>
        <taxon>Eukaryota</taxon>
        <taxon>Metazoa</taxon>
        <taxon>Ecdysozoa</taxon>
        <taxon>Arthropoda</taxon>
        <taxon>Hexapoda</taxon>
        <taxon>Insecta</taxon>
        <taxon>Pterygota</taxon>
        <taxon>Neoptera</taxon>
        <taxon>Endopterygota</taxon>
        <taxon>Diptera</taxon>
        <taxon>Nematocera</taxon>
        <taxon>Chironomoidea</taxon>
        <taxon>Ceratopogonidae</taxon>
        <taxon>Ceratopogoninae</taxon>
        <taxon>Culicoides</taxon>
        <taxon>Monoculicoides</taxon>
    </lineage>
</organism>
<dbReference type="InterPro" id="IPR013087">
    <property type="entry name" value="Znf_C2H2_type"/>
</dbReference>
<proteinExistence type="predicted"/>
<keyword evidence="2 8" id="KW-0479">Metal-binding</keyword>
<feature type="domain" description="C2H2-type" evidence="9">
    <location>
        <begin position="297"/>
        <end position="324"/>
    </location>
</feature>
<dbReference type="EMBL" id="UFQS01000601">
    <property type="protein sequence ID" value="SSX05239.1"/>
    <property type="molecule type" value="Genomic_DNA"/>
</dbReference>
<dbReference type="GO" id="GO:0005634">
    <property type="term" value="C:nucleus"/>
    <property type="evidence" value="ECO:0007669"/>
    <property type="project" value="UniProtKB-SubCell"/>
</dbReference>
<dbReference type="OMA" id="HICHATF"/>
<dbReference type="PROSITE" id="PS51915">
    <property type="entry name" value="ZAD"/>
    <property type="match status" value="1"/>
</dbReference>
<evidence type="ECO:0000256" key="8">
    <source>
        <dbReference type="PROSITE-ProRule" id="PRU01263"/>
    </source>
</evidence>
<dbReference type="SMART" id="SM00355">
    <property type="entry name" value="ZnF_C2H2"/>
    <property type="match status" value="7"/>
</dbReference>
<dbReference type="SUPFAM" id="SSF57716">
    <property type="entry name" value="Glucocorticoid receptor-like (DNA-binding domain)"/>
    <property type="match status" value="1"/>
</dbReference>
<dbReference type="Gene3D" id="3.40.1800.20">
    <property type="match status" value="1"/>
</dbReference>
<dbReference type="SUPFAM" id="SSF57667">
    <property type="entry name" value="beta-beta-alpha zinc fingers"/>
    <property type="match status" value="2"/>
</dbReference>
<feature type="binding site" evidence="8">
    <location>
        <position position="58"/>
    </location>
    <ligand>
        <name>Zn(2+)</name>
        <dbReference type="ChEBI" id="CHEBI:29105"/>
    </ligand>
</feature>
<comment type="subcellular location">
    <subcellularLocation>
        <location evidence="1">Nucleus</location>
    </subcellularLocation>
</comment>
<dbReference type="InterPro" id="IPR050888">
    <property type="entry name" value="ZnF_C2H2-type_TF"/>
</dbReference>
<dbReference type="Pfam" id="PF13894">
    <property type="entry name" value="zf-C2H2_4"/>
    <property type="match status" value="1"/>
</dbReference>
<accession>A0A336KL56</accession>
<protein>
    <submittedName>
        <fullName evidence="11">CSON012580 protein</fullName>
    </submittedName>
</protein>
<sequence>MTENQVSCRLCLGKNLLCTNQRSYSKICDTIEHLILQYFNIRISTHDENLSIYICQICKDKVVNFNEFHKTVILNQEKFVSSEMSIDTEEEEDKIRIPDNLENLVKELDIENELIELDSNALNDEEFGGFALTPQRNVVKRVRDETLPKFACHICGKQLLNAEELEIHGFYHQLPEKKYETFKCDVCSKTYSRHDQFKDHLERHEFNPQYCKICDKQFDNHLKLKDHLRICHVPSVSELCTMCGKICKNKKVLKVHIHLNHQPQKTIQCKECNITLSYSRGLERHMREKHNPSFNKFQCSQCPKSFMSKRALEVHEARHDREKRRIIDAEAKKHKCSFCKELFDAAEDLQPHYIKVHPLEYALMRQKRFMLTQNLEYDPFIEYTLM</sequence>
<evidence type="ECO:0000256" key="3">
    <source>
        <dbReference type="ARBA" id="ARBA00022737"/>
    </source>
</evidence>
<keyword evidence="3" id="KW-0677">Repeat</keyword>
<dbReference type="InterPro" id="IPR036236">
    <property type="entry name" value="Znf_C2H2_sf"/>
</dbReference>
<keyword evidence="5 8" id="KW-0862">Zinc</keyword>
<dbReference type="PROSITE" id="PS50157">
    <property type="entry name" value="ZINC_FINGER_C2H2_2"/>
    <property type="match status" value="6"/>
</dbReference>
<evidence type="ECO:0000259" key="10">
    <source>
        <dbReference type="PROSITE" id="PS51915"/>
    </source>
</evidence>
<feature type="domain" description="C2H2-type" evidence="9">
    <location>
        <begin position="209"/>
        <end position="237"/>
    </location>
</feature>
<dbReference type="AlphaFoldDB" id="A0A336KL56"/>
<evidence type="ECO:0000256" key="5">
    <source>
        <dbReference type="ARBA" id="ARBA00022833"/>
    </source>
</evidence>
<feature type="binding site" evidence="8">
    <location>
        <position position="55"/>
    </location>
    <ligand>
        <name>Zn(2+)</name>
        <dbReference type="ChEBI" id="CHEBI:29105"/>
    </ligand>
</feature>
<dbReference type="PANTHER" id="PTHR24406">
    <property type="entry name" value="TRANSCRIPTIONAL REPRESSOR CTCFL-RELATED"/>
    <property type="match status" value="1"/>
</dbReference>
<name>A0A336KL56_CULSO</name>
<evidence type="ECO:0000256" key="2">
    <source>
        <dbReference type="ARBA" id="ARBA00022723"/>
    </source>
</evidence>
<reference evidence="11" key="1">
    <citation type="submission" date="2018-04" db="EMBL/GenBank/DDBJ databases">
        <authorList>
            <person name="Go L.Y."/>
            <person name="Mitchell J.A."/>
        </authorList>
    </citation>
    <scope>NUCLEOTIDE SEQUENCE</scope>
    <source>
        <tissue evidence="11">Whole organism</tissue>
    </source>
</reference>
<dbReference type="Pfam" id="PF00096">
    <property type="entry name" value="zf-C2H2"/>
    <property type="match status" value="2"/>
</dbReference>
<evidence type="ECO:0000313" key="11">
    <source>
        <dbReference type="EMBL" id="SSX05239.1"/>
    </source>
</evidence>
<feature type="domain" description="C2H2-type" evidence="9">
    <location>
        <begin position="267"/>
        <end position="290"/>
    </location>
</feature>
<reference evidence="12" key="2">
    <citation type="submission" date="2018-07" db="EMBL/GenBank/DDBJ databases">
        <authorList>
            <person name="Quirk P.G."/>
            <person name="Krulwich T.A."/>
        </authorList>
    </citation>
    <scope>NUCLEOTIDE SEQUENCE</scope>
</reference>
<feature type="domain" description="C2H2-type" evidence="9">
    <location>
        <begin position="182"/>
        <end position="204"/>
    </location>
</feature>
<dbReference type="VEuPathDB" id="VectorBase:CSON012580"/>
<evidence type="ECO:0000256" key="4">
    <source>
        <dbReference type="ARBA" id="ARBA00022771"/>
    </source>
</evidence>
<evidence type="ECO:0000313" key="12">
    <source>
        <dbReference type="EMBL" id="SSX25600.1"/>
    </source>
</evidence>
<dbReference type="PROSITE" id="PS00028">
    <property type="entry name" value="ZINC_FINGER_C2H2_1"/>
    <property type="match status" value="6"/>
</dbReference>
<evidence type="ECO:0000256" key="7">
    <source>
        <dbReference type="PROSITE-ProRule" id="PRU00042"/>
    </source>
</evidence>
<evidence type="ECO:0000256" key="1">
    <source>
        <dbReference type="ARBA" id="ARBA00004123"/>
    </source>
</evidence>
<keyword evidence="6" id="KW-0539">Nucleus</keyword>
<feature type="domain" description="C2H2-type" evidence="9">
    <location>
        <begin position="334"/>
        <end position="362"/>
    </location>
</feature>
<dbReference type="EMBL" id="UFQT01000601">
    <property type="protein sequence ID" value="SSX25600.1"/>
    <property type="molecule type" value="Genomic_DNA"/>
</dbReference>
<feature type="binding site" evidence="8">
    <location>
        <position position="8"/>
    </location>
    <ligand>
        <name>Zn(2+)</name>
        <dbReference type="ChEBI" id="CHEBI:29105"/>
    </ligand>
</feature>
<evidence type="ECO:0000259" key="9">
    <source>
        <dbReference type="PROSITE" id="PS50157"/>
    </source>
</evidence>
<dbReference type="GO" id="GO:0008270">
    <property type="term" value="F:zinc ion binding"/>
    <property type="evidence" value="ECO:0007669"/>
    <property type="project" value="UniProtKB-UniRule"/>
</dbReference>
<feature type="binding site" evidence="8">
    <location>
        <position position="11"/>
    </location>
    <ligand>
        <name>Zn(2+)</name>
        <dbReference type="ChEBI" id="CHEBI:29105"/>
    </ligand>
</feature>
<dbReference type="InterPro" id="IPR012934">
    <property type="entry name" value="Znf_AD"/>
</dbReference>
<feature type="domain" description="ZAD" evidence="10">
    <location>
        <begin position="6"/>
        <end position="82"/>
    </location>
</feature>
<feature type="domain" description="C2H2-type" evidence="9">
    <location>
        <begin position="150"/>
        <end position="177"/>
    </location>
</feature>